<sequence length="287" mass="30963">MKRSKLFWRSLLMSLAVILPFYLVVAAYGFSRAAPVQEIRTDVPITHPTSTDAKTLLVMTGAEEPEHFVLLRFDAMENRVATMAVPAQLAVPGTGGQQSLLQAVQSAGPAQAAELLYQVLGVPVSDYVYCDGDLLAQLTAGLGNASMSLANYMSAATLGELQLSIPGVGSMALNTELFSQVLQAGAANPERELLLRAEGYLAFLKAGMEHLTQVLPDAMRTAVSRCSTALTATKIYDYERIFRFLEKQSPECRSFTLPGEYGEDGLFRPGQQADAVVQSFLSGDEAD</sequence>
<dbReference type="RefSeq" id="WP_349214993.1">
    <property type="nucleotide sequence ID" value="NZ_JBBMFA010000059.1"/>
</dbReference>
<name>A0ABV1GCL3_9FIRM</name>
<dbReference type="Proteomes" id="UP001477672">
    <property type="component" value="Unassembled WGS sequence"/>
</dbReference>
<keyword evidence="2" id="KW-1185">Reference proteome</keyword>
<protein>
    <recommendedName>
        <fullName evidence="3">Cell envelope-related transcriptional attenuator domain-containing protein</fullName>
    </recommendedName>
</protein>
<reference evidence="1 2" key="1">
    <citation type="submission" date="2024-03" db="EMBL/GenBank/DDBJ databases">
        <title>Human intestinal bacterial collection.</title>
        <authorList>
            <person name="Pauvert C."/>
            <person name="Hitch T.C.A."/>
            <person name="Clavel T."/>
        </authorList>
    </citation>
    <scope>NUCLEOTIDE SEQUENCE [LARGE SCALE GENOMIC DNA]</scope>
    <source>
        <strain evidence="1 2">CLA-JM-H11</strain>
    </source>
</reference>
<proteinExistence type="predicted"/>
<evidence type="ECO:0000313" key="2">
    <source>
        <dbReference type="Proteomes" id="UP001477672"/>
    </source>
</evidence>
<gene>
    <name evidence="1" type="ORF">WMO24_03820</name>
</gene>
<evidence type="ECO:0008006" key="3">
    <source>
        <dbReference type="Google" id="ProtNLM"/>
    </source>
</evidence>
<dbReference type="Gene3D" id="3.40.630.190">
    <property type="entry name" value="LCP protein"/>
    <property type="match status" value="1"/>
</dbReference>
<comment type="caution">
    <text evidence="1">The sequence shown here is derived from an EMBL/GenBank/DDBJ whole genome shotgun (WGS) entry which is preliminary data.</text>
</comment>
<dbReference type="EMBL" id="JBBMFA010000059">
    <property type="protein sequence ID" value="MEQ2519560.1"/>
    <property type="molecule type" value="Genomic_DNA"/>
</dbReference>
<organism evidence="1 2">
    <name type="scientific">Ruthenibacterium intestinale</name>
    <dbReference type="NCBI Taxonomy" id="3133163"/>
    <lineage>
        <taxon>Bacteria</taxon>
        <taxon>Bacillati</taxon>
        <taxon>Bacillota</taxon>
        <taxon>Clostridia</taxon>
        <taxon>Eubacteriales</taxon>
        <taxon>Oscillospiraceae</taxon>
        <taxon>Ruthenibacterium</taxon>
    </lineage>
</organism>
<evidence type="ECO:0000313" key="1">
    <source>
        <dbReference type="EMBL" id="MEQ2519560.1"/>
    </source>
</evidence>
<accession>A0ABV1GCL3</accession>